<feature type="transmembrane region" description="Helical" evidence="9">
    <location>
        <begin position="148"/>
        <end position="168"/>
    </location>
</feature>
<dbReference type="SUPFAM" id="SSF52540">
    <property type="entry name" value="P-loop containing nucleoside triphosphate hydrolases"/>
    <property type="match status" value="1"/>
</dbReference>
<feature type="transmembrane region" description="Helical" evidence="9">
    <location>
        <begin position="229"/>
        <end position="246"/>
    </location>
</feature>
<organism evidence="12 13">
    <name type="scientific">Coprinellus micaceus</name>
    <name type="common">Glistening ink-cap mushroom</name>
    <name type="synonym">Coprinus micaceus</name>
    <dbReference type="NCBI Taxonomy" id="71717"/>
    <lineage>
        <taxon>Eukaryota</taxon>
        <taxon>Fungi</taxon>
        <taxon>Dikarya</taxon>
        <taxon>Basidiomycota</taxon>
        <taxon>Agaricomycotina</taxon>
        <taxon>Agaricomycetes</taxon>
        <taxon>Agaricomycetidae</taxon>
        <taxon>Agaricales</taxon>
        <taxon>Agaricineae</taxon>
        <taxon>Psathyrellaceae</taxon>
        <taxon>Coprinellus</taxon>
    </lineage>
</organism>
<evidence type="ECO:0000256" key="7">
    <source>
        <dbReference type="ARBA" id="ARBA00023136"/>
    </source>
</evidence>
<dbReference type="InterPro" id="IPR017871">
    <property type="entry name" value="ABC_transporter-like_CS"/>
</dbReference>
<evidence type="ECO:0008006" key="14">
    <source>
        <dbReference type="Google" id="ProtNLM"/>
    </source>
</evidence>
<feature type="region of interest" description="Disordered" evidence="8">
    <location>
        <begin position="1"/>
        <end position="22"/>
    </location>
</feature>
<evidence type="ECO:0000256" key="2">
    <source>
        <dbReference type="ARBA" id="ARBA00005580"/>
    </source>
</evidence>
<dbReference type="GO" id="GO:0090374">
    <property type="term" value="P:oligopeptide export from mitochondrion"/>
    <property type="evidence" value="ECO:0007669"/>
    <property type="project" value="TreeGrafter"/>
</dbReference>
<feature type="domain" description="ABC transporter" evidence="10">
    <location>
        <begin position="427"/>
        <end position="662"/>
    </location>
</feature>
<feature type="domain" description="ABC transmembrane type-1" evidence="11">
    <location>
        <begin position="108"/>
        <end position="393"/>
    </location>
</feature>
<evidence type="ECO:0000256" key="5">
    <source>
        <dbReference type="ARBA" id="ARBA00022840"/>
    </source>
</evidence>
<dbReference type="EMBL" id="QPFP01000004">
    <property type="protein sequence ID" value="TEB37668.1"/>
    <property type="molecule type" value="Genomic_DNA"/>
</dbReference>
<feature type="compositionally biased region" description="Basic and acidic residues" evidence="8">
    <location>
        <begin position="690"/>
        <end position="703"/>
    </location>
</feature>
<feature type="transmembrane region" description="Helical" evidence="9">
    <location>
        <begin position="252"/>
        <end position="271"/>
    </location>
</feature>
<dbReference type="PROSITE" id="PS00211">
    <property type="entry name" value="ABC_TRANSPORTER_1"/>
    <property type="match status" value="1"/>
</dbReference>
<dbReference type="PANTHER" id="PTHR43394:SF1">
    <property type="entry name" value="ATP-BINDING CASSETTE SUB-FAMILY B MEMBER 10, MITOCHONDRIAL"/>
    <property type="match status" value="1"/>
</dbReference>
<keyword evidence="5" id="KW-0067">ATP-binding</keyword>
<dbReference type="Gene3D" id="1.20.1560.10">
    <property type="entry name" value="ABC transporter type 1, transmembrane domain"/>
    <property type="match status" value="1"/>
</dbReference>
<evidence type="ECO:0000256" key="4">
    <source>
        <dbReference type="ARBA" id="ARBA00022741"/>
    </source>
</evidence>
<proteinExistence type="inferred from homology"/>
<gene>
    <name evidence="12" type="ORF">FA13DRAFT_1761915</name>
</gene>
<dbReference type="STRING" id="71717.A0A4Y7TUW5"/>
<dbReference type="PROSITE" id="PS50929">
    <property type="entry name" value="ABC_TM1F"/>
    <property type="match status" value="1"/>
</dbReference>
<sequence>MHEVGSLCQPGSSLPKFDDDDDGRWLGPTTLRASTKLGNSGAASFGRTYATSTSTAPTTPLPLDATPTTLLKESRWKRLSQAFRRDETGSSSFRKIISLARPEKKPLLIAVGLLFVSSAVSMSVPFTVGKLIDFFSSTNPQIPFGLSIWQASAALFTVFTIGAVANAGRAMLMRLAGQRIVGRLRERTYAAALRQEVEFVEKGEGDVISRLSVDTSIVGESVTQNLSDGLRAVVMSSVGLGAMVWVSPTLTMLMMGVVPPVSLGAVVYGRYIKKLSNQTQEAVGEMTKAATESLSALRTVQAFNALPQEELRFHEKVSNVITLARKEAIASGIFFGSTGWSGNVTILCLLGYGGTLVSRGEISVGDLTSLLLYTAYVGSGLQMLTGFFSSIMRGIGAGGRIFDILGRSPVIPHGQGKDVPSNVEGVIRFEGVKFHYPTRKNVQILNNFNVEIKAGETVAIVGESGGGKSSIHSLLLRYYDPVEGRITVDGQDIRDYSTTSWRNTIGFVPQDPVLFTGTIASNIAYGNLTATREEIEAAAREANCEFVWGMPNGFDTEIGRLSLSGGQRQRLAIARALLKKPKILALDEATSALDATSERRVNDAIDKILRSRQTTCLFVAHRLSTIARAERIVVMEGGKVTETGTFHELAILENSRFRHLMAAQLNAAAGESLSNRRKVDEDPEVEEDFVEVKGHTEAKANQL</sequence>
<evidence type="ECO:0000256" key="6">
    <source>
        <dbReference type="ARBA" id="ARBA00022989"/>
    </source>
</evidence>
<dbReference type="GO" id="GO:0005524">
    <property type="term" value="F:ATP binding"/>
    <property type="evidence" value="ECO:0007669"/>
    <property type="project" value="UniProtKB-KW"/>
</dbReference>
<keyword evidence="6 9" id="KW-1133">Transmembrane helix</keyword>
<dbReference type="GO" id="GO:0016887">
    <property type="term" value="F:ATP hydrolysis activity"/>
    <property type="evidence" value="ECO:0007669"/>
    <property type="project" value="InterPro"/>
</dbReference>
<dbReference type="InterPro" id="IPR027417">
    <property type="entry name" value="P-loop_NTPase"/>
</dbReference>
<comment type="subcellular location">
    <subcellularLocation>
        <location evidence="1">Membrane</location>
        <topology evidence="1">Multi-pass membrane protein</topology>
    </subcellularLocation>
</comment>
<dbReference type="InterPro" id="IPR011527">
    <property type="entry name" value="ABC1_TM_dom"/>
</dbReference>
<dbReference type="AlphaFoldDB" id="A0A4Y7TUW5"/>
<protein>
    <recommendedName>
        <fullName evidence="14">P-loop containing nucleoside triphosphate hydrolase protein</fullName>
    </recommendedName>
</protein>
<evidence type="ECO:0000256" key="9">
    <source>
        <dbReference type="SAM" id="Phobius"/>
    </source>
</evidence>
<dbReference type="GO" id="GO:0005743">
    <property type="term" value="C:mitochondrial inner membrane"/>
    <property type="evidence" value="ECO:0007669"/>
    <property type="project" value="TreeGrafter"/>
</dbReference>
<dbReference type="GO" id="GO:0015421">
    <property type="term" value="F:ABC-type oligopeptide transporter activity"/>
    <property type="evidence" value="ECO:0007669"/>
    <property type="project" value="TreeGrafter"/>
</dbReference>
<feature type="region of interest" description="Disordered" evidence="8">
    <location>
        <begin position="671"/>
        <end position="703"/>
    </location>
</feature>
<keyword evidence="4" id="KW-0547">Nucleotide-binding</keyword>
<dbReference type="Pfam" id="PF00664">
    <property type="entry name" value="ABC_membrane"/>
    <property type="match status" value="1"/>
</dbReference>
<feature type="transmembrane region" description="Helical" evidence="9">
    <location>
        <begin position="333"/>
        <end position="353"/>
    </location>
</feature>
<comment type="similarity">
    <text evidence="2">Belongs to the ABC transporter superfamily. ABCB family. Mitochondrial peptide exporter (TC 3.A.1.212) subfamily.</text>
</comment>
<dbReference type="OrthoDB" id="6500128at2759"/>
<evidence type="ECO:0000256" key="3">
    <source>
        <dbReference type="ARBA" id="ARBA00022692"/>
    </source>
</evidence>
<evidence type="ECO:0000313" key="13">
    <source>
        <dbReference type="Proteomes" id="UP000298030"/>
    </source>
</evidence>
<keyword evidence="3 9" id="KW-0812">Transmembrane</keyword>
<evidence type="ECO:0000256" key="8">
    <source>
        <dbReference type="SAM" id="MobiDB-lite"/>
    </source>
</evidence>
<dbReference type="Gene3D" id="3.40.50.300">
    <property type="entry name" value="P-loop containing nucleotide triphosphate hydrolases"/>
    <property type="match status" value="1"/>
</dbReference>
<name>A0A4Y7TUW5_COPMI</name>
<dbReference type="PROSITE" id="PS50893">
    <property type="entry name" value="ABC_TRANSPORTER_2"/>
    <property type="match status" value="1"/>
</dbReference>
<dbReference type="SUPFAM" id="SSF90123">
    <property type="entry name" value="ABC transporter transmembrane region"/>
    <property type="match status" value="1"/>
</dbReference>
<dbReference type="FunFam" id="1.20.1560.10:FF:000085">
    <property type="entry name" value="Probable ATP-binding cassette (ABC) transporter"/>
    <property type="match status" value="1"/>
</dbReference>
<keyword evidence="7 9" id="KW-0472">Membrane</keyword>
<evidence type="ECO:0000313" key="12">
    <source>
        <dbReference type="EMBL" id="TEB37668.1"/>
    </source>
</evidence>
<dbReference type="Proteomes" id="UP000298030">
    <property type="component" value="Unassembled WGS sequence"/>
</dbReference>
<feature type="transmembrane region" description="Helical" evidence="9">
    <location>
        <begin position="373"/>
        <end position="392"/>
    </location>
</feature>
<evidence type="ECO:0000259" key="11">
    <source>
        <dbReference type="PROSITE" id="PS50929"/>
    </source>
</evidence>
<dbReference type="InterPro" id="IPR036640">
    <property type="entry name" value="ABC1_TM_sf"/>
</dbReference>
<dbReference type="InterPro" id="IPR003439">
    <property type="entry name" value="ABC_transporter-like_ATP-bd"/>
</dbReference>
<evidence type="ECO:0000259" key="10">
    <source>
        <dbReference type="PROSITE" id="PS50893"/>
    </source>
</evidence>
<dbReference type="FunFam" id="3.40.50.300:FF:000218">
    <property type="entry name" value="Multidrug ABC transporter ATP-binding protein"/>
    <property type="match status" value="1"/>
</dbReference>
<dbReference type="Pfam" id="PF00005">
    <property type="entry name" value="ABC_tran"/>
    <property type="match status" value="1"/>
</dbReference>
<dbReference type="PANTHER" id="PTHR43394">
    <property type="entry name" value="ATP-DEPENDENT PERMEASE MDL1, MITOCHONDRIAL"/>
    <property type="match status" value="1"/>
</dbReference>
<evidence type="ECO:0000256" key="1">
    <source>
        <dbReference type="ARBA" id="ARBA00004141"/>
    </source>
</evidence>
<accession>A0A4Y7TUW5</accession>
<feature type="transmembrane region" description="Helical" evidence="9">
    <location>
        <begin position="107"/>
        <end position="128"/>
    </location>
</feature>
<comment type="caution">
    <text evidence="12">The sequence shown here is derived from an EMBL/GenBank/DDBJ whole genome shotgun (WGS) entry which is preliminary data.</text>
</comment>
<dbReference type="InterPro" id="IPR003593">
    <property type="entry name" value="AAA+_ATPase"/>
</dbReference>
<dbReference type="SMART" id="SM00382">
    <property type="entry name" value="AAA"/>
    <property type="match status" value="1"/>
</dbReference>
<dbReference type="CDD" id="cd18573">
    <property type="entry name" value="ABC_6TM_ABCB10_like"/>
    <property type="match status" value="1"/>
</dbReference>
<reference evidence="12 13" key="1">
    <citation type="journal article" date="2019" name="Nat. Ecol. Evol.">
        <title>Megaphylogeny resolves global patterns of mushroom evolution.</title>
        <authorList>
            <person name="Varga T."/>
            <person name="Krizsan K."/>
            <person name="Foldi C."/>
            <person name="Dima B."/>
            <person name="Sanchez-Garcia M."/>
            <person name="Sanchez-Ramirez S."/>
            <person name="Szollosi G.J."/>
            <person name="Szarkandi J.G."/>
            <person name="Papp V."/>
            <person name="Albert L."/>
            <person name="Andreopoulos W."/>
            <person name="Angelini C."/>
            <person name="Antonin V."/>
            <person name="Barry K.W."/>
            <person name="Bougher N.L."/>
            <person name="Buchanan P."/>
            <person name="Buyck B."/>
            <person name="Bense V."/>
            <person name="Catcheside P."/>
            <person name="Chovatia M."/>
            <person name="Cooper J."/>
            <person name="Damon W."/>
            <person name="Desjardin D."/>
            <person name="Finy P."/>
            <person name="Geml J."/>
            <person name="Haridas S."/>
            <person name="Hughes K."/>
            <person name="Justo A."/>
            <person name="Karasinski D."/>
            <person name="Kautmanova I."/>
            <person name="Kiss B."/>
            <person name="Kocsube S."/>
            <person name="Kotiranta H."/>
            <person name="LaButti K.M."/>
            <person name="Lechner B.E."/>
            <person name="Liimatainen K."/>
            <person name="Lipzen A."/>
            <person name="Lukacs Z."/>
            <person name="Mihaltcheva S."/>
            <person name="Morgado L.N."/>
            <person name="Niskanen T."/>
            <person name="Noordeloos M.E."/>
            <person name="Ohm R.A."/>
            <person name="Ortiz-Santana B."/>
            <person name="Ovrebo C."/>
            <person name="Racz N."/>
            <person name="Riley R."/>
            <person name="Savchenko A."/>
            <person name="Shiryaev A."/>
            <person name="Soop K."/>
            <person name="Spirin V."/>
            <person name="Szebenyi C."/>
            <person name="Tomsovsky M."/>
            <person name="Tulloss R.E."/>
            <person name="Uehling J."/>
            <person name="Grigoriev I.V."/>
            <person name="Vagvolgyi C."/>
            <person name="Papp T."/>
            <person name="Martin F.M."/>
            <person name="Miettinen O."/>
            <person name="Hibbett D.S."/>
            <person name="Nagy L.G."/>
        </authorList>
    </citation>
    <scope>NUCLEOTIDE SEQUENCE [LARGE SCALE GENOMIC DNA]</scope>
    <source>
        <strain evidence="12 13">FP101781</strain>
    </source>
</reference>
<dbReference type="InterPro" id="IPR039421">
    <property type="entry name" value="Type_1_exporter"/>
</dbReference>
<keyword evidence="13" id="KW-1185">Reference proteome</keyword>